<keyword evidence="1" id="KW-0472">Membrane</keyword>
<name>A0A517MMU5_9BACT</name>
<keyword evidence="1" id="KW-0812">Transmembrane</keyword>
<evidence type="ECO:0000256" key="1">
    <source>
        <dbReference type="SAM" id="Phobius"/>
    </source>
</evidence>
<dbReference type="KEGG" id="rml:FF011L_50230"/>
<evidence type="ECO:0000313" key="2">
    <source>
        <dbReference type="EMBL" id="QDS96215.1"/>
    </source>
</evidence>
<reference evidence="2 3" key="1">
    <citation type="submission" date="2019-02" db="EMBL/GenBank/DDBJ databases">
        <title>Deep-cultivation of Planctomycetes and their phenomic and genomic characterization uncovers novel biology.</title>
        <authorList>
            <person name="Wiegand S."/>
            <person name="Jogler M."/>
            <person name="Boedeker C."/>
            <person name="Pinto D."/>
            <person name="Vollmers J."/>
            <person name="Rivas-Marin E."/>
            <person name="Kohn T."/>
            <person name="Peeters S.H."/>
            <person name="Heuer A."/>
            <person name="Rast P."/>
            <person name="Oberbeckmann S."/>
            <person name="Bunk B."/>
            <person name="Jeske O."/>
            <person name="Meyerdierks A."/>
            <person name="Storesund J.E."/>
            <person name="Kallscheuer N."/>
            <person name="Luecker S."/>
            <person name="Lage O.M."/>
            <person name="Pohl T."/>
            <person name="Merkel B.J."/>
            <person name="Hornburger P."/>
            <person name="Mueller R.-W."/>
            <person name="Bruemmer F."/>
            <person name="Labrenz M."/>
            <person name="Spormann A.M."/>
            <person name="Op den Camp H."/>
            <person name="Overmann J."/>
            <person name="Amann R."/>
            <person name="Jetten M.S.M."/>
            <person name="Mascher T."/>
            <person name="Medema M.H."/>
            <person name="Devos D.P."/>
            <person name="Kaster A.-K."/>
            <person name="Ovreas L."/>
            <person name="Rohde M."/>
            <person name="Galperin M.Y."/>
            <person name="Jogler C."/>
        </authorList>
    </citation>
    <scope>NUCLEOTIDE SEQUENCE [LARGE SCALE GENOMIC DNA]</scope>
    <source>
        <strain evidence="2 3">FF011L</strain>
    </source>
</reference>
<gene>
    <name evidence="2" type="ORF">FF011L_50230</name>
</gene>
<dbReference type="OrthoDB" id="274512at2"/>
<dbReference type="Proteomes" id="UP000320672">
    <property type="component" value="Chromosome"/>
</dbReference>
<proteinExistence type="predicted"/>
<dbReference type="EMBL" id="CP036262">
    <property type="protein sequence ID" value="QDS96215.1"/>
    <property type="molecule type" value="Genomic_DNA"/>
</dbReference>
<accession>A0A517MMU5</accession>
<evidence type="ECO:0000313" key="3">
    <source>
        <dbReference type="Proteomes" id="UP000320672"/>
    </source>
</evidence>
<protein>
    <recommendedName>
        <fullName evidence="4">DUF4157 domain-containing protein</fullName>
    </recommendedName>
</protein>
<evidence type="ECO:0008006" key="4">
    <source>
        <dbReference type="Google" id="ProtNLM"/>
    </source>
</evidence>
<keyword evidence="3" id="KW-1185">Reference proteome</keyword>
<dbReference type="RefSeq" id="WP_145354390.1">
    <property type="nucleotide sequence ID" value="NZ_CP036262.1"/>
</dbReference>
<keyword evidence="1" id="KW-1133">Transmembrane helix</keyword>
<feature type="transmembrane region" description="Helical" evidence="1">
    <location>
        <begin position="12"/>
        <end position="31"/>
    </location>
</feature>
<dbReference type="AlphaFoldDB" id="A0A517MMU5"/>
<sequence length="134" mass="15070">MSSSVTKIVRWLARLWAAPYTLGGLLLGILLRGEMKIVDGVIEIHGPRVAAFLMRLPPRAAAVTLGHTVLAQTPVLLELTRAHERVHVRQFERWGPFMGPAYLLASLYVACRGRDYYRNNPFEIEAFAVDQIND</sequence>
<organism evidence="2 3">
    <name type="scientific">Roseimaritima multifibrata</name>
    <dbReference type="NCBI Taxonomy" id="1930274"/>
    <lineage>
        <taxon>Bacteria</taxon>
        <taxon>Pseudomonadati</taxon>
        <taxon>Planctomycetota</taxon>
        <taxon>Planctomycetia</taxon>
        <taxon>Pirellulales</taxon>
        <taxon>Pirellulaceae</taxon>
        <taxon>Roseimaritima</taxon>
    </lineage>
</organism>